<comment type="similarity">
    <text evidence="1">Belongs to the AHA1 family.</text>
</comment>
<organism evidence="4 5">
    <name type="scientific">Brucella thiophenivorans</name>
    <dbReference type="NCBI Taxonomy" id="571255"/>
    <lineage>
        <taxon>Bacteria</taxon>
        <taxon>Pseudomonadati</taxon>
        <taxon>Pseudomonadota</taxon>
        <taxon>Alphaproteobacteria</taxon>
        <taxon>Hyphomicrobiales</taxon>
        <taxon>Brucellaceae</taxon>
        <taxon>Brucella/Ochrobactrum group</taxon>
        <taxon>Brucella</taxon>
    </lineage>
</organism>
<dbReference type="InterPro" id="IPR024072">
    <property type="entry name" value="DHFR-like_dom_sf"/>
</dbReference>
<dbReference type="PANTHER" id="PTHR38011:SF11">
    <property type="entry name" value="2,5-DIAMINO-6-RIBOSYLAMINO-4(3H)-PYRIMIDINONE 5'-PHOSPHATE REDUCTASE"/>
    <property type="match status" value="1"/>
</dbReference>
<proteinExistence type="inferred from homology"/>
<dbReference type="GO" id="GO:0008703">
    <property type="term" value="F:5-amino-6-(5-phosphoribosylamino)uracil reductase activity"/>
    <property type="evidence" value="ECO:0007669"/>
    <property type="project" value="InterPro"/>
</dbReference>
<sequence>MRKLIAWNLMSLDGHFQGSRPWDLDFHQSVWGDELEAISLDQLADMDMLLFGRKTYDGMKDHWERASGAIAEAMNGMPKRVASRRVEETTWRNAAVMDTDVVSFVRREKATAGKNIYVFGSADLLDTLLMHGLVDECRICLAPLTLGRGSPLFKSGRGQNLKLLEARTLKTGGIFARYDARPDRVDSALRLVEAPADVVYAALVHPEAMVLWRAPDGMAAEVLELDRREGGRFRMALRYDNLDQPGKSGDGSDIFESRFVRLDPHREVTEAIAFQSDDPAYSGTMMMTTHLRPVGDATEVSIIARDVPEGIAQEDHLVGLSSTLAKLEEFLLQRPS</sequence>
<dbReference type="SUPFAM" id="SSF53597">
    <property type="entry name" value="Dihydrofolate reductase-like"/>
    <property type="match status" value="1"/>
</dbReference>
<reference evidence="4 5" key="1">
    <citation type="submission" date="2017-07" db="EMBL/GenBank/DDBJ databases">
        <title>Phylogenetic study on the rhizospheric bacterium Ochrobactrum sp. A44.</title>
        <authorList>
            <person name="Krzyzanowska D.M."/>
            <person name="Ossowicki A."/>
            <person name="Rajewska M."/>
            <person name="Maciag T."/>
            <person name="Kaczynski Z."/>
            <person name="Czerwicka M."/>
            <person name="Jafra S."/>
        </authorList>
    </citation>
    <scope>NUCLEOTIDE SEQUENCE [LARGE SCALE GENOMIC DNA]</scope>
    <source>
        <strain evidence="4 5">DSM 7216</strain>
    </source>
</reference>
<comment type="caution">
    <text evidence="4">The sequence shown here is derived from an EMBL/GenBank/DDBJ whole genome shotgun (WGS) entry which is preliminary data.</text>
</comment>
<dbReference type="Gene3D" id="3.40.430.10">
    <property type="entry name" value="Dihydrofolate Reductase, subunit A"/>
    <property type="match status" value="1"/>
</dbReference>
<dbReference type="InterPro" id="IPR002734">
    <property type="entry name" value="RibDG_C"/>
</dbReference>
<evidence type="ECO:0000259" key="2">
    <source>
        <dbReference type="Pfam" id="PF01872"/>
    </source>
</evidence>
<gene>
    <name evidence="4" type="ORF">CEV31_1478</name>
</gene>
<accession>A0A256FZ55</accession>
<dbReference type="Pfam" id="PF08327">
    <property type="entry name" value="AHSA1"/>
    <property type="match status" value="1"/>
</dbReference>
<keyword evidence="5" id="KW-1185">Reference proteome</keyword>
<name>A0A256FZ55_9HYPH</name>
<dbReference type="RefSeq" id="WP_235818045.1">
    <property type="nucleotide sequence ID" value="NZ_JBHEEK010000001.1"/>
</dbReference>
<protein>
    <submittedName>
        <fullName evidence="4">RibD C-terminal domain protein</fullName>
    </submittedName>
</protein>
<dbReference type="GO" id="GO:0009231">
    <property type="term" value="P:riboflavin biosynthetic process"/>
    <property type="evidence" value="ECO:0007669"/>
    <property type="project" value="InterPro"/>
</dbReference>
<evidence type="ECO:0000259" key="3">
    <source>
        <dbReference type="Pfam" id="PF08327"/>
    </source>
</evidence>
<dbReference type="Pfam" id="PF01872">
    <property type="entry name" value="RibD_C"/>
    <property type="match status" value="1"/>
</dbReference>
<evidence type="ECO:0000256" key="1">
    <source>
        <dbReference type="ARBA" id="ARBA00006817"/>
    </source>
</evidence>
<dbReference type="InterPro" id="IPR050765">
    <property type="entry name" value="Riboflavin_Biosynth_HTPR"/>
</dbReference>
<dbReference type="InterPro" id="IPR023393">
    <property type="entry name" value="START-like_dom_sf"/>
</dbReference>
<evidence type="ECO:0000313" key="4">
    <source>
        <dbReference type="EMBL" id="OYR20056.1"/>
    </source>
</evidence>
<evidence type="ECO:0000313" key="5">
    <source>
        <dbReference type="Proteomes" id="UP000215590"/>
    </source>
</evidence>
<dbReference type="EMBL" id="NNRJ01000015">
    <property type="protein sequence ID" value="OYR20056.1"/>
    <property type="molecule type" value="Genomic_DNA"/>
</dbReference>
<dbReference type="AlphaFoldDB" id="A0A256FZ55"/>
<dbReference type="SUPFAM" id="SSF55961">
    <property type="entry name" value="Bet v1-like"/>
    <property type="match status" value="1"/>
</dbReference>
<dbReference type="Proteomes" id="UP000215590">
    <property type="component" value="Unassembled WGS sequence"/>
</dbReference>
<feature type="domain" description="Bacterial bifunctional deaminase-reductase C-terminal" evidence="2">
    <location>
        <begin position="3"/>
        <end position="172"/>
    </location>
</feature>
<dbReference type="InterPro" id="IPR013538">
    <property type="entry name" value="ASHA1/2-like_C"/>
</dbReference>
<feature type="domain" description="Activator of Hsp90 ATPase homologue 1/2-like C-terminal" evidence="3">
    <location>
        <begin position="194"/>
        <end position="331"/>
    </location>
</feature>
<dbReference type="PANTHER" id="PTHR38011">
    <property type="entry name" value="DIHYDROFOLATE REDUCTASE FAMILY PROTEIN (AFU_ORTHOLOGUE AFUA_8G06820)"/>
    <property type="match status" value="1"/>
</dbReference>
<dbReference type="Gene3D" id="3.30.530.20">
    <property type="match status" value="1"/>
</dbReference>